<sequence length="137" mass="15751">MNNSTIGICVALGVSFFFLYTRKKKWQNPKIVWLICFGLLLLGISGFVISNTKIKRDLILYYGFCIPIIYWFFDRLFKTLSFKIQNRDFILYLKGSDEIDSSLGGKNPHVKESDILFSFGLLIIIVLSTLIGVLILR</sequence>
<keyword evidence="1" id="KW-1133">Transmembrane helix</keyword>
<comment type="caution">
    <text evidence="2">The sequence shown here is derived from an EMBL/GenBank/DDBJ whole genome shotgun (WGS) entry which is preliminary data.</text>
</comment>
<dbReference type="RefSeq" id="WP_148868388.1">
    <property type="nucleotide sequence ID" value="NZ_VNIA01000001.1"/>
</dbReference>
<evidence type="ECO:0000313" key="3">
    <source>
        <dbReference type="Proteomes" id="UP000323136"/>
    </source>
</evidence>
<proteinExistence type="predicted"/>
<feature type="transmembrane region" description="Helical" evidence="1">
    <location>
        <begin position="58"/>
        <end position="73"/>
    </location>
</feature>
<keyword evidence="1" id="KW-0472">Membrane</keyword>
<organism evidence="2 3">
    <name type="scientific">Tenacibaculum adriaticum</name>
    <dbReference type="NCBI Taxonomy" id="413713"/>
    <lineage>
        <taxon>Bacteria</taxon>
        <taxon>Pseudomonadati</taxon>
        <taxon>Bacteroidota</taxon>
        <taxon>Flavobacteriia</taxon>
        <taxon>Flavobacteriales</taxon>
        <taxon>Flavobacteriaceae</taxon>
        <taxon>Tenacibaculum</taxon>
    </lineage>
</organism>
<keyword evidence="3" id="KW-1185">Reference proteome</keyword>
<gene>
    <name evidence="2" type="ORF">C7447_101283</name>
</gene>
<accession>A0A5S5DYL4</accession>
<evidence type="ECO:0000313" key="2">
    <source>
        <dbReference type="EMBL" id="TYP99679.1"/>
    </source>
</evidence>
<dbReference type="AlphaFoldDB" id="A0A5S5DYL4"/>
<feature type="transmembrane region" description="Helical" evidence="1">
    <location>
        <begin position="115"/>
        <end position="136"/>
    </location>
</feature>
<feature type="transmembrane region" description="Helical" evidence="1">
    <location>
        <begin position="31"/>
        <end position="49"/>
    </location>
</feature>
<name>A0A5S5DYL4_9FLAO</name>
<protein>
    <submittedName>
        <fullName evidence="2">Uncharacterized protein</fullName>
    </submittedName>
</protein>
<dbReference type="EMBL" id="VNIA01000001">
    <property type="protein sequence ID" value="TYP99679.1"/>
    <property type="molecule type" value="Genomic_DNA"/>
</dbReference>
<keyword evidence="1" id="KW-0812">Transmembrane</keyword>
<evidence type="ECO:0000256" key="1">
    <source>
        <dbReference type="SAM" id="Phobius"/>
    </source>
</evidence>
<dbReference type="OrthoDB" id="1437066at2"/>
<dbReference type="Proteomes" id="UP000323136">
    <property type="component" value="Unassembled WGS sequence"/>
</dbReference>
<reference evidence="2 3" key="1">
    <citation type="submission" date="2019-07" db="EMBL/GenBank/DDBJ databases">
        <title>Genomic Encyclopedia of Type Strains, Phase IV (KMG-IV): sequencing the most valuable type-strain genomes for metagenomic binning, comparative biology and taxonomic classification.</title>
        <authorList>
            <person name="Goeker M."/>
        </authorList>
    </citation>
    <scope>NUCLEOTIDE SEQUENCE [LARGE SCALE GENOMIC DNA]</scope>
    <source>
        <strain evidence="2 3">DSM 18961</strain>
    </source>
</reference>